<feature type="transmembrane region" description="Helical" evidence="9">
    <location>
        <begin position="337"/>
        <end position="357"/>
    </location>
</feature>
<keyword evidence="3 7" id="KW-0813">Transport</keyword>
<protein>
    <submittedName>
        <fullName evidence="11">General substrate transporter</fullName>
    </submittedName>
</protein>
<dbReference type="PROSITE" id="PS50850">
    <property type="entry name" value="MFS"/>
    <property type="match status" value="1"/>
</dbReference>
<dbReference type="STRING" id="13706.A0A1X2HC86"/>
<evidence type="ECO:0000313" key="12">
    <source>
        <dbReference type="Proteomes" id="UP000242180"/>
    </source>
</evidence>
<feature type="transmembrane region" description="Helical" evidence="9">
    <location>
        <begin position="469"/>
        <end position="489"/>
    </location>
</feature>
<dbReference type="InterPro" id="IPR005829">
    <property type="entry name" value="Sugar_transporter_CS"/>
</dbReference>
<evidence type="ECO:0000313" key="11">
    <source>
        <dbReference type="EMBL" id="ORY96397.1"/>
    </source>
</evidence>
<feature type="transmembrane region" description="Helical" evidence="9">
    <location>
        <begin position="185"/>
        <end position="203"/>
    </location>
</feature>
<keyword evidence="4 9" id="KW-0812">Transmembrane</keyword>
<dbReference type="PRINTS" id="PR00171">
    <property type="entry name" value="SUGRTRNSPORT"/>
</dbReference>
<proteinExistence type="inferred from homology"/>
<comment type="subcellular location">
    <subcellularLocation>
        <location evidence="1">Membrane</location>
        <topology evidence="1">Multi-pass membrane protein</topology>
    </subcellularLocation>
</comment>
<feature type="compositionally biased region" description="Basic and acidic residues" evidence="8">
    <location>
        <begin position="546"/>
        <end position="582"/>
    </location>
</feature>
<feature type="transmembrane region" description="Helical" evidence="9">
    <location>
        <begin position="29"/>
        <end position="46"/>
    </location>
</feature>
<evidence type="ECO:0000256" key="1">
    <source>
        <dbReference type="ARBA" id="ARBA00004141"/>
    </source>
</evidence>
<reference evidence="11 12" key="1">
    <citation type="submission" date="2016-07" db="EMBL/GenBank/DDBJ databases">
        <title>Pervasive Adenine N6-methylation of Active Genes in Fungi.</title>
        <authorList>
            <consortium name="DOE Joint Genome Institute"/>
            <person name="Mondo S.J."/>
            <person name="Dannebaum R.O."/>
            <person name="Kuo R.C."/>
            <person name="Labutti K."/>
            <person name="Haridas S."/>
            <person name="Kuo A."/>
            <person name="Salamov A."/>
            <person name="Ahrendt S.R."/>
            <person name="Lipzen A."/>
            <person name="Sullivan W."/>
            <person name="Andreopoulos W.B."/>
            <person name="Clum A."/>
            <person name="Lindquist E."/>
            <person name="Daum C."/>
            <person name="Ramamoorthy G.K."/>
            <person name="Gryganskyi A."/>
            <person name="Culley D."/>
            <person name="Magnuson J.K."/>
            <person name="James T.Y."/>
            <person name="O'Malley M.A."/>
            <person name="Stajich J.E."/>
            <person name="Spatafora J.W."/>
            <person name="Visel A."/>
            <person name="Grigoriev I.V."/>
        </authorList>
    </citation>
    <scope>NUCLEOTIDE SEQUENCE [LARGE SCALE GENOMIC DNA]</scope>
    <source>
        <strain evidence="11 12">NRRL 2496</strain>
    </source>
</reference>
<dbReference type="GO" id="GO:0005351">
    <property type="term" value="F:carbohydrate:proton symporter activity"/>
    <property type="evidence" value="ECO:0007669"/>
    <property type="project" value="TreeGrafter"/>
</dbReference>
<feature type="transmembrane region" description="Helical" evidence="9">
    <location>
        <begin position="209"/>
        <end position="230"/>
    </location>
</feature>
<organism evidence="11 12">
    <name type="scientific">Syncephalastrum racemosum</name>
    <name type="common">Filamentous fungus</name>
    <dbReference type="NCBI Taxonomy" id="13706"/>
    <lineage>
        <taxon>Eukaryota</taxon>
        <taxon>Fungi</taxon>
        <taxon>Fungi incertae sedis</taxon>
        <taxon>Mucoromycota</taxon>
        <taxon>Mucoromycotina</taxon>
        <taxon>Mucoromycetes</taxon>
        <taxon>Mucorales</taxon>
        <taxon>Syncephalastraceae</taxon>
        <taxon>Syncephalastrum</taxon>
    </lineage>
</organism>
<feature type="transmembrane region" description="Helical" evidence="9">
    <location>
        <begin position="298"/>
        <end position="317"/>
    </location>
</feature>
<evidence type="ECO:0000256" key="7">
    <source>
        <dbReference type="RuleBase" id="RU003346"/>
    </source>
</evidence>
<dbReference type="FunFam" id="1.20.1250.20:FF:000061">
    <property type="entry name" value="MFS sugar transporter"/>
    <property type="match status" value="1"/>
</dbReference>
<dbReference type="InterPro" id="IPR036259">
    <property type="entry name" value="MFS_trans_sf"/>
</dbReference>
<evidence type="ECO:0000256" key="5">
    <source>
        <dbReference type="ARBA" id="ARBA00022989"/>
    </source>
</evidence>
<feature type="transmembrane region" description="Helical" evidence="9">
    <location>
        <begin position="94"/>
        <end position="112"/>
    </location>
</feature>
<dbReference type="OMA" id="LNWSIGF"/>
<dbReference type="PROSITE" id="PS00216">
    <property type="entry name" value="SUGAR_TRANSPORT_1"/>
    <property type="match status" value="1"/>
</dbReference>
<dbReference type="InterPro" id="IPR050360">
    <property type="entry name" value="MFS_Sugar_Transporters"/>
</dbReference>
<dbReference type="EMBL" id="MCGN01000005">
    <property type="protein sequence ID" value="ORY96397.1"/>
    <property type="molecule type" value="Genomic_DNA"/>
</dbReference>
<dbReference type="NCBIfam" id="TIGR00879">
    <property type="entry name" value="SP"/>
    <property type="match status" value="1"/>
</dbReference>
<dbReference type="InterPro" id="IPR003663">
    <property type="entry name" value="Sugar/inositol_transpt"/>
</dbReference>
<dbReference type="InterPro" id="IPR020846">
    <property type="entry name" value="MFS_dom"/>
</dbReference>
<dbReference type="Gene3D" id="1.20.1250.20">
    <property type="entry name" value="MFS general substrate transporter like domains"/>
    <property type="match status" value="1"/>
</dbReference>
<dbReference type="OrthoDB" id="6612291at2759"/>
<dbReference type="Pfam" id="PF00083">
    <property type="entry name" value="Sugar_tr"/>
    <property type="match status" value="1"/>
</dbReference>
<feature type="region of interest" description="Disordered" evidence="8">
    <location>
        <begin position="544"/>
        <end position="582"/>
    </location>
</feature>
<evidence type="ECO:0000256" key="3">
    <source>
        <dbReference type="ARBA" id="ARBA00022448"/>
    </source>
</evidence>
<dbReference type="GO" id="GO:0016020">
    <property type="term" value="C:membrane"/>
    <property type="evidence" value="ECO:0007669"/>
    <property type="project" value="UniProtKB-SubCell"/>
</dbReference>
<comment type="caution">
    <text evidence="11">The sequence shown here is derived from an EMBL/GenBank/DDBJ whole genome shotgun (WGS) entry which is preliminary data.</text>
</comment>
<feature type="transmembrane region" description="Helical" evidence="9">
    <location>
        <begin position="440"/>
        <end position="463"/>
    </location>
</feature>
<dbReference type="PANTHER" id="PTHR48022:SF68">
    <property type="entry name" value="MAJOR FACILITATOR SUPERFAMILY (MFS) PROFILE DOMAIN-CONTAINING PROTEIN-RELATED"/>
    <property type="match status" value="1"/>
</dbReference>
<dbReference type="SUPFAM" id="SSF103473">
    <property type="entry name" value="MFS general substrate transporter"/>
    <property type="match status" value="1"/>
</dbReference>
<feature type="domain" description="Major facilitator superfamily (MFS) profile" evidence="10">
    <location>
        <begin position="33"/>
        <end position="493"/>
    </location>
</feature>
<comment type="similarity">
    <text evidence="2 7">Belongs to the major facilitator superfamily. Sugar transporter (TC 2.A.1.1) family.</text>
</comment>
<dbReference type="PANTHER" id="PTHR48022">
    <property type="entry name" value="PLASTIDIC GLUCOSE TRANSPORTER 4"/>
    <property type="match status" value="1"/>
</dbReference>
<feature type="transmembrane region" description="Helical" evidence="9">
    <location>
        <begin position="403"/>
        <end position="428"/>
    </location>
</feature>
<evidence type="ECO:0000256" key="8">
    <source>
        <dbReference type="SAM" id="MobiDB-lite"/>
    </source>
</evidence>
<dbReference type="InParanoid" id="A0A1X2HC86"/>
<evidence type="ECO:0000259" key="10">
    <source>
        <dbReference type="PROSITE" id="PS50850"/>
    </source>
</evidence>
<keyword evidence="5 9" id="KW-1133">Transmembrane helix</keyword>
<accession>A0A1X2HC86</accession>
<evidence type="ECO:0000256" key="9">
    <source>
        <dbReference type="SAM" id="Phobius"/>
    </source>
</evidence>
<evidence type="ECO:0000256" key="6">
    <source>
        <dbReference type="ARBA" id="ARBA00023136"/>
    </source>
</evidence>
<dbReference type="InterPro" id="IPR005828">
    <property type="entry name" value="MFS_sugar_transport-like"/>
</dbReference>
<keyword evidence="12" id="KW-1185">Reference proteome</keyword>
<gene>
    <name evidence="11" type="ORF">BCR43DRAFT_514803</name>
</gene>
<dbReference type="Proteomes" id="UP000242180">
    <property type="component" value="Unassembled WGS sequence"/>
</dbReference>
<dbReference type="AlphaFoldDB" id="A0A1X2HC86"/>
<evidence type="ECO:0000256" key="2">
    <source>
        <dbReference type="ARBA" id="ARBA00010992"/>
    </source>
</evidence>
<name>A0A1X2HC86_SYNRA</name>
<evidence type="ECO:0000256" key="4">
    <source>
        <dbReference type="ARBA" id="ARBA00022692"/>
    </source>
</evidence>
<sequence>MGFWPWLTHILSDIPEFNIHGGKKLHGRLLNLGIGFIAGTGLMFGYDQGVMSALLTLDDFQRQFPEATPYSQANPVCQEEGQCTGTPELQSNMVSIYQIGCLLGAIVILFWGDAWGRRSSTLWGTVLVILGTIVQAAAFDYGTICFGRIFGGIGNGMVTSTIPTWQSECAKPEDRGFLIMNEGMLIGFGIMVSYWIDYGFFFLEGSVRWRFPIAFQSAFSLVVIAGLFILPDSPRWLLKKNRVNEAREVIARLNDADPESDVVAEEMAILEHTLAAEGETFSYKELMKNGSVQHFRRCLLGVIAQAMQQYCGINLITYYATMLFEESLGFDATMSRLLAAVNGTEYWLSAVVAMFMVERFGRRKLMFTGLVGMVCSMAVLAGCVAQGWRGEEGEIILPEAEGYVATLTLFTFNTFFAIGFLGMTWLYPAEINPLRTRVQANALSTCSNWLSNYVIVMITPPAIANIGYGIYVIFAIFNALFIPLVYFFYPETQGRSLEELDVLFAKANELNVSPVKMAKTMEKLEGPALERELARYFGEEALQTLHPEKKIQQKPEETTKGYSESEKKLHSGSSHSKDEDTV</sequence>
<feature type="transmembrane region" description="Helical" evidence="9">
    <location>
        <begin position="369"/>
        <end position="388"/>
    </location>
</feature>
<keyword evidence="6 9" id="KW-0472">Membrane</keyword>